<keyword evidence="4" id="KW-0325">Glycoprotein</keyword>
<dbReference type="GO" id="GO:0098609">
    <property type="term" value="P:cell-cell adhesion"/>
    <property type="evidence" value="ECO:0007669"/>
    <property type="project" value="TreeGrafter"/>
</dbReference>
<dbReference type="HOGENOM" id="CLU_524027_0_0_1"/>
<keyword evidence="12" id="KW-1185">Reference proteome</keyword>
<keyword evidence="3" id="KW-1015">Disulfide bond</keyword>
<dbReference type="Gene3D" id="2.60.40.10">
    <property type="entry name" value="Immunoglobulins"/>
    <property type="match status" value="1"/>
</dbReference>
<dbReference type="SMART" id="SM00409">
    <property type="entry name" value="IG"/>
    <property type="match status" value="2"/>
</dbReference>
<evidence type="ECO:0000256" key="8">
    <source>
        <dbReference type="SAM" id="SignalP"/>
    </source>
</evidence>
<dbReference type="InterPro" id="IPR003599">
    <property type="entry name" value="Ig_sub"/>
</dbReference>
<dbReference type="AlphaFoldDB" id="R7VJU6"/>
<dbReference type="GO" id="GO:0005886">
    <property type="term" value="C:plasma membrane"/>
    <property type="evidence" value="ECO:0007669"/>
    <property type="project" value="TreeGrafter"/>
</dbReference>
<dbReference type="EMBL" id="KB292914">
    <property type="protein sequence ID" value="ELU16796.1"/>
    <property type="molecule type" value="Genomic_DNA"/>
</dbReference>
<evidence type="ECO:0000256" key="6">
    <source>
        <dbReference type="SAM" id="MobiDB-lite"/>
    </source>
</evidence>
<sequence>MDATTTVFVLLTVLVGVITGQQLLSVHPERDVLLTGQHLQLNCDSLSLSPQMTWKFHSMQDGSSHIITDNGGQGGAQYSITVTESESHVRSTLHVDGITTDQGGIFVCQDLRQPSVTPKTASVVVLGSDPVCSLTPENPVEGENVTLNCQILSAGQWMPSMEWTGPQGVIPMQELIVEKETHRLSVSYRVEASRNMDFTLFNSRTFFNKPTQEPLPYSFSHHFHALQVQYPAGVLTVDPIKDVYNPGDRVACVSDGYPTPTVEWRDDKSILRCQGSVLLITKEMEGHREFSCFATSTIRDRPTYVRKTMKLFVHVDEAAPSMEKLVDPEDNICVMHPLEVELTTSQEGLENTSVFAGSADSFGSPQEEATGSILLIPIAIASVALLLVILGVACFCSTKHRRQKQGLESCQNLNNDVYLRTCGGDARGVQPNHAQPNQYATAFGVQDPESAATAGFKKSGEEEDFDDNSSGFYSELIAPEDLPIKRTPEPPALRRDLSPFSQASQDIGEDGYLMPQLVLR</sequence>
<keyword evidence="8" id="KW-0732">Signal</keyword>
<reference evidence="10 12" key="2">
    <citation type="journal article" date="2013" name="Nature">
        <title>Insights into bilaterian evolution from three spiralian genomes.</title>
        <authorList>
            <person name="Simakov O."/>
            <person name="Marletaz F."/>
            <person name="Cho S.J."/>
            <person name="Edsinger-Gonzales E."/>
            <person name="Havlak P."/>
            <person name="Hellsten U."/>
            <person name="Kuo D.H."/>
            <person name="Larsson T."/>
            <person name="Lv J."/>
            <person name="Arendt D."/>
            <person name="Savage R."/>
            <person name="Osoegawa K."/>
            <person name="de Jong P."/>
            <person name="Grimwood J."/>
            <person name="Chapman J.A."/>
            <person name="Shapiro H."/>
            <person name="Aerts A."/>
            <person name="Otillar R.P."/>
            <person name="Terry A.Y."/>
            <person name="Boore J.L."/>
            <person name="Grigoriev I.V."/>
            <person name="Lindberg D.R."/>
            <person name="Seaver E.C."/>
            <person name="Weisblat D.A."/>
            <person name="Putnam N.H."/>
            <person name="Rokhsar D.S."/>
        </authorList>
    </citation>
    <scope>NUCLEOTIDE SEQUENCE</scope>
    <source>
        <strain evidence="10 12">I ESC-2004</strain>
    </source>
</reference>
<evidence type="ECO:0000256" key="5">
    <source>
        <dbReference type="ARBA" id="ARBA00023319"/>
    </source>
</evidence>
<dbReference type="GO" id="GO:0050839">
    <property type="term" value="F:cell adhesion molecule binding"/>
    <property type="evidence" value="ECO:0007669"/>
    <property type="project" value="TreeGrafter"/>
</dbReference>
<organism evidence="10">
    <name type="scientific">Capitella teleta</name>
    <name type="common">Polychaete worm</name>
    <dbReference type="NCBI Taxonomy" id="283909"/>
    <lineage>
        <taxon>Eukaryota</taxon>
        <taxon>Metazoa</taxon>
        <taxon>Spiralia</taxon>
        <taxon>Lophotrochozoa</taxon>
        <taxon>Annelida</taxon>
        <taxon>Polychaeta</taxon>
        <taxon>Sedentaria</taxon>
        <taxon>Scolecida</taxon>
        <taxon>Capitellidae</taxon>
        <taxon>Capitella</taxon>
    </lineage>
</organism>
<feature type="transmembrane region" description="Helical" evidence="7">
    <location>
        <begin position="374"/>
        <end position="396"/>
    </location>
</feature>
<evidence type="ECO:0000256" key="3">
    <source>
        <dbReference type="ARBA" id="ARBA00023157"/>
    </source>
</evidence>
<dbReference type="GO" id="GO:0005911">
    <property type="term" value="C:cell-cell junction"/>
    <property type="evidence" value="ECO:0007669"/>
    <property type="project" value="TreeGrafter"/>
</dbReference>
<evidence type="ECO:0000256" key="4">
    <source>
        <dbReference type="ARBA" id="ARBA00023180"/>
    </source>
</evidence>
<proteinExistence type="predicted"/>
<dbReference type="SUPFAM" id="SSF48726">
    <property type="entry name" value="Immunoglobulin"/>
    <property type="match status" value="2"/>
</dbReference>
<dbReference type="InterPro" id="IPR013783">
    <property type="entry name" value="Ig-like_fold"/>
</dbReference>
<keyword evidence="2 7" id="KW-0472">Membrane</keyword>
<dbReference type="Proteomes" id="UP000014760">
    <property type="component" value="Unassembled WGS sequence"/>
</dbReference>
<feature type="region of interest" description="Disordered" evidence="6">
    <location>
        <begin position="477"/>
        <end position="508"/>
    </location>
</feature>
<evidence type="ECO:0000313" key="12">
    <source>
        <dbReference type="Proteomes" id="UP000014760"/>
    </source>
</evidence>
<keyword evidence="5" id="KW-0393">Immunoglobulin domain</keyword>
<dbReference type="PANTHER" id="PTHR11640:SF164">
    <property type="entry name" value="MAM DOMAIN-CONTAINING GLYCOSYLPHOSPHATIDYLINOSITOL ANCHOR PROTEIN 1"/>
    <property type="match status" value="1"/>
</dbReference>
<evidence type="ECO:0000256" key="1">
    <source>
        <dbReference type="ARBA" id="ARBA00004479"/>
    </source>
</evidence>
<dbReference type="EnsemblMetazoa" id="CapteT225183">
    <property type="protein sequence ID" value="CapteP225183"/>
    <property type="gene ID" value="CapteG225183"/>
</dbReference>
<keyword evidence="7" id="KW-1133">Transmembrane helix</keyword>
<feature type="compositionally biased region" description="Basic and acidic residues" evidence="6">
    <location>
        <begin position="482"/>
        <end position="497"/>
    </location>
</feature>
<evidence type="ECO:0000259" key="9">
    <source>
        <dbReference type="PROSITE" id="PS50835"/>
    </source>
</evidence>
<reference evidence="11" key="3">
    <citation type="submission" date="2015-06" db="UniProtKB">
        <authorList>
            <consortium name="EnsemblMetazoa"/>
        </authorList>
    </citation>
    <scope>IDENTIFICATION</scope>
</reference>
<feature type="domain" description="Ig-like" evidence="9">
    <location>
        <begin position="231"/>
        <end position="310"/>
    </location>
</feature>
<gene>
    <name evidence="10" type="ORF">CAPTEDRAFT_225183</name>
</gene>
<feature type="chain" id="PRO_5008789212" description="Ig-like domain-containing protein" evidence="8">
    <location>
        <begin position="21"/>
        <end position="520"/>
    </location>
</feature>
<name>R7VJU6_CAPTE</name>
<protein>
    <recommendedName>
        <fullName evidence="9">Ig-like domain-containing protein</fullName>
    </recommendedName>
</protein>
<keyword evidence="7" id="KW-0812">Transmembrane</keyword>
<dbReference type="PANTHER" id="PTHR11640">
    <property type="entry name" value="NEPHRIN"/>
    <property type="match status" value="1"/>
</dbReference>
<evidence type="ECO:0000256" key="7">
    <source>
        <dbReference type="SAM" id="Phobius"/>
    </source>
</evidence>
<dbReference type="EMBL" id="AMQN01004217">
    <property type="status" value="NOT_ANNOTATED_CDS"/>
    <property type="molecule type" value="Genomic_DNA"/>
</dbReference>
<evidence type="ECO:0000313" key="11">
    <source>
        <dbReference type="EnsemblMetazoa" id="CapteP225183"/>
    </source>
</evidence>
<dbReference type="InterPro" id="IPR051275">
    <property type="entry name" value="Cell_adhesion_signaling"/>
</dbReference>
<dbReference type="InterPro" id="IPR036179">
    <property type="entry name" value="Ig-like_dom_sf"/>
</dbReference>
<reference evidence="12" key="1">
    <citation type="submission" date="2012-12" db="EMBL/GenBank/DDBJ databases">
        <authorList>
            <person name="Hellsten U."/>
            <person name="Grimwood J."/>
            <person name="Chapman J.A."/>
            <person name="Shapiro H."/>
            <person name="Aerts A."/>
            <person name="Otillar R.P."/>
            <person name="Terry A.Y."/>
            <person name="Boore J.L."/>
            <person name="Simakov O."/>
            <person name="Marletaz F."/>
            <person name="Cho S.-J."/>
            <person name="Edsinger-Gonzales E."/>
            <person name="Havlak P."/>
            <person name="Kuo D.-H."/>
            <person name="Larsson T."/>
            <person name="Lv J."/>
            <person name="Arendt D."/>
            <person name="Savage R."/>
            <person name="Osoegawa K."/>
            <person name="de Jong P."/>
            <person name="Lindberg D.R."/>
            <person name="Seaver E.C."/>
            <person name="Weisblat D.A."/>
            <person name="Putnam N.H."/>
            <person name="Grigoriev I.V."/>
            <person name="Rokhsar D.S."/>
        </authorList>
    </citation>
    <scope>NUCLEOTIDE SEQUENCE</scope>
    <source>
        <strain evidence="12">I ESC-2004</strain>
    </source>
</reference>
<evidence type="ECO:0000256" key="2">
    <source>
        <dbReference type="ARBA" id="ARBA00023136"/>
    </source>
</evidence>
<dbReference type="PROSITE" id="PS50835">
    <property type="entry name" value="IG_LIKE"/>
    <property type="match status" value="1"/>
</dbReference>
<comment type="subcellular location">
    <subcellularLocation>
        <location evidence="1">Membrane</location>
        <topology evidence="1">Single-pass type I membrane protein</topology>
    </subcellularLocation>
</comment>
<evidence type="ECO:0000313" key="10">
    <source>
        <dbReference type="EMBL" id="ELU16796.1"/>
    </source>
</evidence>
<dbReference type="InterPro" id="IPR007110">
    <property type="entry name" value="Ig-like_dom"/>
</dbReference>
<accession>R7VJU6</accession>
<dbReference type="OrthoDB" id="10673374at2759"/>
<feature type="signal peptide" evidence="8">
    <location>
        <begin position="1"/>
        <end position="20"/>
    </location>
</feature>